<dbReference type="InterPro" id="IPR006671">
    <property type="entry name" value="Cyclin_N"/>
</dbReference>
<sequence>MKSTDSLSEYGKSYTYLDSARDEYYDRLKFRIQKRNSEYSHQPFLWEDLENLHLREPEVSHLGNISCDATENSGDDDIAVDGPVNLPDDIVTDEGDGQEVDEGSLNQNKKEVGIQTQRLCLQKTIEQPKAFVPYAIGGSPAPTSGVKRTFNVKSERDVYPSAVRAGIRRRERLMGLDQFNSSNSKMSSEVVAPKSRLSKNKTSPQCKTDKKYVRVPRKSAVGTVSTSRLSGSAASYSDLSNNGPQRENTWSSEYIQRYPLYPSSVYVRSASVAAGRCRPLSFSHKRPSSSFQESLVPSTPVLLSCRGSNPAPKNPSGKCAERHCQVPRSRQNGLPLLYRSSSTSSIWLHDSTVTRPDPKSTVRALAQAIYLQIKHRDLSNACDPIVEIFDESLHPIQNEPVPFDYTTRDPDLKTVYRFIRNLFQMAQLSPECAIVTMVYLERLLTSAETELTPSTWKRIVLCAIVLASKVWDDQAVWNVDYCQILKDMQVDDVNELERRFLEIIQFNINVPSSVYAKYYFDIRSLCGTSCPATLLSTDRAYKLEAFSRIMDDQFHDIVQKCLTKRKWGSFDNLTSSPPFRRAVIS</sequence>
<evidence type="ECO:0000313" key="5">
    <source>
        <dbReference type="Proteomes" id="UP000050795"/>
    </source>
</evidence>
<feature type="compositionally biased region" description="Polar residues" evidence="3">
    <location>
        <begin position="178"/>
        <end position="187"/>
    </location>
</feature>
<dbReference type="AlphaFoldDB" id="A0AA85JW41"/>
<reference evidence="6" key="2">
    <citation type="submission" date="2023-11" db="UniProtKB">
        <authorList>
            <consortium name="WormBaseParasite"/>
        </authorList>
    </citation>
    <scope>IDENTIFICATION</scope>
</reference>
<dbReference type="Gene3D" id="1.10.472.10">
    <property type="entry name" value="Cyclin-like"/>
    <property type="match status" value="1"/>
</dbReference>
<dbReference type="CDD" id="cd20540">
    <property type="entry name" value="CYCLIN_CCNY_like"/>
    <property type="match status" value="1"/>
</dbReference>
<dbReference type="SMART" id="SM00385">
    <property type="entry name" value="CYCLIN"/>
    <property type="match status" value="1"/>
</dbReference>
<keyword evidence="5" id="KW-1185">Reference proteome</keyword>
<dbReference type="Proteomes" id="UP000050795">
    <property type="component" value="Unassembled WGS sequence"/>
</dbReference>
<evidence type="ECO:0000256" key="1">
    <source>
        <dbReference type="ARBA" id="ARBA00023127"/>
    </source>
</evidence>
<dbReference type="PANTHER" id="PTHR14248">
    <property type="entry name" value="CYCLIN Y, ISOFORM A"/>
    <property type="match status" value="1"/>
</dbReference>
<keyword evidence="1 2" id="KW-0195">Cyclin</keyword>
<evidence type="ECO:0000259" key="4">
    <source>
        <dbReference type="SMART" id="SM00385"/>
    </source>
</evidence>
<evidence type="ECO:0000256" key="2">
    <source>
        <dbReference type="RuleBase" id="RU000383"/>
    </source>
</evidence>
<dbReference type="InterPro" id="IPR013763">
    <property type="entry name" value="Cyclin-like_dom"/>
</dbReference>
<evidence type="ECO:0000313" key="6">
    <source>
        <dbReference type="WBParaSite" id="TREG1_56710.1"/>
    </source>
</evidence>
<feature type="domain" description="Cyclin-like" evidence="4">
    <location>
        <begin position="417"/>
        <end position="502"/>
    </location>
</feature>
<dbReference type="SUPFAM" id="SSF47954">
    <property type="entry name" value="Cyclin-like"/>
    <property type="match status" value="1"/>
</dbReference>
<comment type="similarity">
    <text evidence="2">Belongs to the cyclin family.</text>
</comment>
<feature type="region of interest" description="Disordered" evidence="3">
    <location>
        <begin position="178"/>
        <end position="226"/>
    </location>
</feature>
<dbReference type="WBParaSite" id="TREG1_56710.1">
    <property type="protein sequence ID" value="TREG1_56710.1"/>
    <property type="gene ID" value="TREG1_56710"/>
</dbReference>
<protein>
    <recommendedName>
        <fullName evidence="4">Cyclin-like domain-containing protein</fullName>
    </recommendedName>
</protein>
<dbReference type="FunFam" id="1.10.472.10:FF:000123">
    <property type="entry name" value="Cyclin-Y-like protein 2"/>
    <property type="match status" value="1"/>
</dbReference>
<reference evidence="5" key="1">
    <citation type="submission" date="2022-06" db="EMBL/GenBank/DDBJ databases">
        <authorList>
            <person name="Berger JAMES D."/>
            <person name="Berger JAMES D."/>
        </authorList>
    </citation>
    <scope>NUCLEOTIDE SEQUENCE [LARGE SCALE GENOMIC DNA]</scope>
</reference>
<dbReference type="Pfam" id="PF00134">
    <property type="entry name" value="Cyclin_N"/>
    <property type="match status" value="1"/>
</dbReference>
<accession>A0AA85JW41</accession>
<evidence type="ECO:0000256" key="3">
    <source>
        <dbReference type="SAM" id="MobiDB-lite"/>
    </source>
</evidence>
<dbReference type="InterPro" id="IPR036915">
    <property type="entry name" value="Cyclin-like_sf"/>
</dbReference>
<proteinExistence type="inferred from homology"/>
<name>A0AA85JW41_TRIRE</name>
<organism evidence="5 6">
    <name type="scientific">Trichobilharzia regenti</name>
    <name type="common">Nasal bird schistosome</name>
    <dbReference type="NCBI Taxonomy" id="157069"/>
    <lineage>
        <taxon>Eukaryota</taxon>
        <taxon>Metazoa</taxon>
        <taxon>Spiralia</taxon>
        <taxon>Lophotrochozoa</taxon>
        <taxon>Platyhelminthes</taxon>
        <taxon>Trematoda</taxon>
        <taxon>Digenea</taxon>
        <taxon>Strigeidida</taxon>
        <taxon>Schistosomatoidea</taxon>
        <taxon>Schistosomatidae</taxon>
        <taxon>Trichobilharzia</taxon>
    </lineage>
</organism>